<accession>A0A3E2VW49</accession>
<proteinExistence type="predicted"/>
<keyword evidence="5" id="KW-0472">Membrane</keyword>
<dbReference type="EMBL" id="QVEV01000015">
    <property type="protein sequence ID" value="RGC15124.1"/>
    <property type="molecule type" value="Genomic_DNA"/>
</dbReference>
<evidence type="ECO:0000256" key="1">
    <source>
        <dbReference type="ARBA" id="ARBA00022670"/>
    </source>
</evidence>
<gene>
    <name evidence="7" type="ORF">DXA38_11195</name>
</gene>
<evidence type="ECO:0000256" key="5">
    <source>
        <dbReference type="SAM" id="Phobius"/>
    </source>
</evidence>
<dbReference type="Proteomes" id="UP000260025">
    <property type="component" value="Unassembled WGS sequence"/>
</dbReference>
<evidence type="ECO:0000313" key="8">
    <source>
        <dbReference type="Proteomes" id="UP000260025"/>
    </source>
</evidence>
<keyword evidence="4" id="KW-0862">Zinc</keyword>
<feature type="transmembrane region" description="Helical" evidence="5">
    <location>
        <begin position="7"/>
        <end position="28"/>
    </location>
</feature>
<sequence length="200" mass="22510">MKRKHKFYVIAVIMTIVYSISTGSIFAATPRLGGRYSSGVGNITIFINYNSGAGYWESFIKNAANNWMYTGKGDNPIYISFVSSNYGSSMDIYSKRDSYWTSQGSFGVLAETLFYNSSSKKMQPNAGNWLYTEIYINDDNYKKSSFSNDQALGTLIHEMGHAFGLAHYNSNPNSIMCQTKKGRKVQRVQKTDNDTINAIY</sequence>
<dbReference type="GO" id="GO:0008270">
    <property type="term" value="F:zinc ion binding"/>
    <property type="evidence" value="ECO:0007669"/>
    <property type="project" value="InterPro"/>
</dbReference>
<evidence type="ECO:0000259" key="6">
    <source>
        <dbReference type="Pfam" id="PF00413"/>
    </source>
</evidence>
<keyword evidence="1" id="KW-0645">Protease</keyword>
<dbReference type="SUPFAM" id="SSF55486">
    <property type="entry name" value="Metalloproteases ('zincins'), catalytic domain"/>
    <property type="match status" value="1"/>
</dbReference>
<dbReference type="InterPro" id="IPR024079">
    <property type="entry name" value="MetalloPept_cat_dom_sf"/>
</dbReference>
<dbReference type="GO" id="GO:0006508">
    <property type="term" value="P:proteolysis"/>
    <property type="evidence" value="ECO:0007669"/>
    <property type="project" value="UniProtKB-KW"/>
</dbReference>
<dbReference type="Pfam" id="PF00413">
    <property type="entry name" value="Peptidase_M10"/>
    <property type="match status" value="1"/>
</dbReference>
<organism evidence="7 8">
    <name type="scientific">Clostridium innocuum</name>
    <dbReference type="NCBI Taxonomy" id="1522"/>
    <lineage>
        <taxon>Bacteria</taxon>
        <taxon>Bacillati</taxon>
        <taxon>Bacillota</taxon>
        <taxon>Clostridia</taxon>
        <taxon>Eubacteriales</taxon>
        <taxon>Clostridiaceae</taxon>
        <taxon>Clostridium</taxon>
    </lineage>
</organism>
<keyword evidence="3" id="KW-0378">Hydrolase</keyword>
<keyword evidence="5" id="KW-0812">Transmembrane</keyword>
<dbReference type="AlphaFoldDB" id="A0A3E2VW49"/>
<dbReference type="OrthoDB" id="2942003at2"/>
<dbReference type="Gene3D" id="3.40.390.10">
    <property type="entry name" value="Collagenase (Catalytic Domain)"/>
    <property type="match status" value="1"/>
</dbReference>
<keyword evidence="5" id="KW-1133">Transmembrane helix</keyword>
<protein>
    <recommendedName>
        <fullName evidence="6">Peptidase M10 metallopeptidase domain-containing protein</fullName>
    </recommendedName>
</protein>
<dbReference type="RefSeq" id="WP_117443273.1">
    <property type="nucleotide sequence ID" value="NZ_JAJFEN010000020.1"/>
</dbReference>
<dbReference type="GO" id="GO:0004222">
    <property type="term" value="F:metalloendopeptidase activity"/>
    <property type="evidence" value="ECO:0007669"/>
    <property type="project" value="InterPro"/>
</dbReference>
<name>A0A3E2VW49_CLOIN</name>
<evidence type="ECO:0000256" key="4">
    <source>
        <dbReference type="ARBA" id="ARBA00022833"/>
    </source>
</evidence>
<dbReference type="GO" id="GO:0031012">
    <property type="term" value="C:extracellular matrix"/>
    <property type="evidence" value="ECO:0007669"/>
    <property type="project" value="InterPro"/>
</dbReference>
<keyword evidence="2" id="KW-0479">Metal-binding</keyword>
<reference evidence="7 8" key="1">
    <citation type="submission" date="2018-08" db="EMBL/GenBank/DDBJ databases">
        <title>A genome reference for cultivated species of the human gut microbiota.</title>
        <authorList>
            <person name="Zou Y."/>
            <person name="Xue W."/>
            <person name="Luo G."/>
        </authorList>
    </citation>
    <scope>NUCLEOTIDE SEQUENCE [LARGE SCALE GENOMIC DNA]</scope>
    <source>
        <strain evidence="7 8">OF01-2LB</strain>
    </source>
</reference>
<evidence type="ECO:0000256" key="2">
    <source>
        <dbReference type="ARBA" id="ARBA00022723"/>
    </source>
</evidence>
<evidence type="ECO:0000313" key="7">
    <source>
        <dbReference type="EMBL" id="RGC15124.1"/>
    </source>
</evidence>
<evidence type="ECO:0000256" key="3">
    <source>
        <dbReference type="ARBA" id="ARBA00022801"/>
    </source>
</evidence>
<dbReference type="InterPro" id="IPR001818">
    <property type="entry name" value="Pept_M10_metallopeptidase"/>
</dbReference>
<comment type="caution">
    <text evidence="7">The sequence shown here is derived from an EMBL/GenBank/DDBJ whole genome shotgun (WGS) entry which is preliminary data.</text>
</comment>
<feature type="domain" description="Peptidase M10 metallopeptidase" evidence="6">
    <location>
        <begin position="135"/>
        <end position="200"/>
    </location>
</feature>